<proteinExistence type="predicted"/>
<protein>
    <recommendedName>
        <fullName evidence="1">Aminoglycoside phosphotransferase domain-containing protein</fullName>
    </recommendedName>
</protein>
<reference evidence="2" key="1">
    <citation type="journal article" date="2021" name="ISME J.">
        <title>Fine-scale metabolic discontinuity in a stratified prokaryote microbiome of a Red Sea deep halocline.</title>
        <authorList>
            <person name="Michoud G."/>
            <person name="Ngugi D.K."/>
            <person name="Barozzi A."/>
            <person name="Merlino G."/>
            <person name="Calleja M.L."/>
            <person name="Delgado-Huertas A."/>
            <person name="Moran X.A.G."/>
            <person name="Daffonchio D."/>
        </authorList>
    </citation>
    <scope>NUCLEOTIDE SEQUENCE</scope>
    <source>
        <strain evidence="2">SuakinDeep_MAG55_1</strain>
    </source>
</reference>
<dbReference type="SUPFAM" id="SSF56112">
    <property type="entry name" value="Protein kinase-like (PK-like)"/>
    <property type="match status" value="1"/>
</dbReference>
<dbReference type="EMBL" id="JAANXD010000009">
    <property type="protein sequence ID" value="MBS1257127.1"/>
    <property type="molecule type" value="Genomic_DNA"/>
</dbReference>
<evidence type="ECO:0000259" key="1">
    <source>
        <dbReference type="Pfam" id="PF01636"/>
    </source>
</evidence>
<comment type="caution">
    <text evidence="2">The sequence shown here is derived from an EMBL/GenBank/DDBJ whole genome shotgun (WGS) entry which is preliminary data.</text>
</comment>
<dbReference type="InterPro" id="IPR011009">
    <property type="entry name" value="Kinase-like_dom_sf"/>
</dbReference>
<dbReference type="Proteomes" id="UP000722750">
    <property type="component" value="Unassembled WGS sequence"/>
</dbReference>
<name>A0A941VYG2_9BACT</name>
<feature type="domain" description="Aminoglycoside phosphotransferase" evidence="1">
    <location>
        <begin position="20"/>
        <end position="185"/>
    </location>
</feature>
<gene>
    <name evidence="2" type="ORF">MAG551_00162</name>
</gene>
<sequence>MKKIGIGRTAEVYDHKDNKVLKLFYSTVNEKDIEYEYLMTKNISDITSIVPKVYDVINVKDRVGIVYEKLNGEMLSDHLARNLKNARKVVHKFAQIQKRLNNISIENFPNHTNKLEQKIMSSSLLCDPEKETILKYLKIINRDEICHGDYHPENVFVDQNHNFRVIDWANMFVSNKYLDIARTYYLIKSGKTLNRKSIPKELIEWLGRQFITKLYWEEVKTGENREKYFLPCLFIVILIRYDENIELEKKKIHNYVMKNKDKILKNMDTEKDTN</sequence>
<dbReference type="InterPro" id="IPR002575">
    <property type="entry name" value="Aminoglycoside_PTrfase"/>
</dbReference>
<dbReference type="Gene3D" id="3.90.1200.10">
    <property type="match status" value="1"/>
</dbReference>
<accession>A0A941VYG2</accession>
<dbReference type="Pfam" id="PF01636">
    <property type="entry name" value="APH"/>
    <property type="match status" value="1"/>
</dbReference>
<evidence type="ECO:0000313" key="2">
    <source>
        <dbReference type="EMBL" id="MBS1257127.1"/>
    </source>
</evidence>
<evidence type="ECO:0000313" key="3">
    <source>
        <dbReference type="Proteomes" id="UP000722750"/>
    </source>
</evidence>
<organism evidence="2 3">
    <name type="scientific">Candidatus Scalindua arabica</name>
    <dbReference type="NCBI Taxonomy" id="1127984"/>
    <lineage>
        <taxon>Bacteria</taxon>
        <taxon>Pseudomonadati</taxon>
        <taxon>Planctomycetota</taxon>
        <taxon>Candidatus Brocadiia</taxon>
        <taxon>Candidatus Brocadiales</taxon>
        <taxon>Candidatus Scalinduaceae</taxon>
        <taxon>Candidatus Scalindua</taxon>
    </lineage>
</organism>
<dbReference type="AlphaFoldDB" id="A0A941VYG2"/>